<dbReference type="STRING" id="667725.A0A0L0G0V3"/>
<dbReference type="PANTHER" id="PTHR10598">
    <property type="entry name" value="SET1/ASH2 HISTONE METHYLTRANSFERASE COMPLEX SUBUNIT ASH2"/>
    <property type="match status" value="1"/>
</dbReference>
<dbReference type="RefSeq" id="XP_014156597.1">
    <property type="nucleotide sequence ID" value="XM_014301122.1"/>
</dbReference>
<dbReference type="OrthoDB" id="10266026at2759"/>
<dbReference type="Pfam" id="PF00622">
    <property type="entry name" value="SPRY"/>
    <property type="match status" value="1"/>
</dbReference>
<dbReference type="PANTHER" id="PTHR10598:SF0">
    <property type="entry name" value="SET1_ASH2 HISTONE METHYLTRANSFERASE COMPLEX SUBUNIT ASH2"/>
    <property type="match status" value="1"/>
</dbReference>
<organism evidence="5 6">
    <name type="scientific">Sphaeroforma arctica JP610</name>
    <dbReference type="NCBI Taxonomy" id="667725"/>
    <lineage>
        <taxon>Eukaryota</taxon>
        <taxon>Ichthyosporea</taxon>
        <taxon>Ichthyophonida</taxon>
        <taxon>Sphaeroforma</taxon>
    </lineage>
</organism>
<proteinExistence type="predicted"/>
<accession>A0A0L0G0V3</accession>
<evidence type="ECO:0000259" key="4">
    <source>
        <dbReference type="Pfam" id="PF00622"/>
    </source>
</evidence>
<dbReference type="CDD" id="cd12872">
    <property type="entry name" value="SPRY_Ash2"/>
    <property type="match status" value="1"/>
</dbReference>
<feature type="region of interest" description="Disordered" evidence="3">
    <location>
        <begin position="22"/>
        <end position="62"/>
    </location>
</feature>
<keyword evidence="2" id="KW-0539">Nucleus</keyword>
<dbReference type="GeneID" id="25905538"/>
<dbReference type="InterPro" id="IPR013320">
    <property type="entry name" value="ConA-like_dom_sf"/>
</dbReference>
<evidence type="ECO:0000313" key="5">
    <source>
        <dbReference type="EMBL" id="KNC82695.1"/>
    </source>
</evidence>
<dbReference type="Gene3D" id="2.60.120.920">
    <property type="match status" value="1"/>
</dbReference>
<feature type="domain" description="SPRY" evidence="4">
    <location>
        <begin position="62"/>
        <end position="128"/>
    </location>
</feature>
<reference evidence="5 6" key="1">
    <citation type="submission" date="2011-02" db="EMBL/GenBank/DDBJ databases">
        <title>The Genome Sequence of Sphaeroforma arctica JP610.</title>
        <authorList>
            <consortium name="The Broad Institute Genome Sequencing Platform"/>
            <person name="Russ C."/>
            <person name="Cuomo C."/>
            <person name="Young S.K."/>
            <person name="Zeng Q."/>
            <person name="Gargeya S."/>
            <person name="Alvarado L."/>
            <person name="Berlin A."/>
            <person name="Chapman S.B."/>
            <person name="Chen Z."/>
            <person name="Freedman E."/>
            <person name="Gellesch M."/>
            <person name="Goldberg J."/>
            <person name="Griggs A."/>
            <person name="Gujja S."/>
            <person name="Heilman E."/>
            <person name="Heiman D."/>
            <person name="Howarth C."/>
            <person name="Mehta T."/>
            <person name="Neiman D."/>
            <person name="Pearson M."/>
            <person name="Roberts A."/>
            <person name="Saif S."/>
            <person name="Shea T."/>
            <person name="Shenoy N."/>
            <person name="Sisk P."/>
            <person name="Stolte C."/>
            <person name="Sykes S."/>
            <person name="White J."/>
            <person name="Yandava C."/>
            <person name="Burger G."/>
            <person name="Gray M.W."/>
            <person name="Holland P.W.H."/>
            <person name="King N."/>
            <person name="Lang F.B.F."/>
            <person name="Roger A.J."/>
            <person name="Ruiz-Trillo I."/>
            <person name="Haas B."/>
            <person name="Nusbaum C."/>
            <person name="Birren B."/>
        </authorList>
    </citation>
    <scope>NUCLEOTIDE SEQUENCE [LARGE SCALE GENOMIC DNA]</scope>
    <source>
        <strain evidence="5 6">JP610</strain>
    </source>
</reference>
<dbReference type="Proteomes" id="UP000054560">
    <property type="component" value="Unassembled WGS sequence"/>
</dbReference>
<dbReference type="eggNOG" id="KOG2626">
    <property type="taxonomic scope" value="Eukaryota"/>
</dbReference>
<gene>
    <name evidence="5" type="ORF">SARC_05034</name>
</gene>
<protein>
    <recommendedName>
        <fullName evidence="4">SPRY domain-containing protein</fullName>
    </recommendedName>
</protein>
<dbReference type="GO" id="GO:0000976">
    <property type="term" value="F:transcription cis-regulatory region binding"/>
    <property type="evidence" value="ECO:0007669"/>
    <property type="project" value="TreeGrafter"/>
</dbReference>
<evidence type="ECO:0000256" key="1">
    <source>
        <dbReference type="ARBA" id="ARBA00004123"/>
    </source>
</evidence>
<evidence type="ECO:0000256" key="2">
    <source>
        <dbReference type="ARBA" id="ARBA00023242"/>
    </source>
</evidence>
<evidence type="ECO:0000313" key="6">
    <source>
        <dbReference type="Proteomes" id="UP000054560"/>
    </source>
</evidence>
<evidence type="ECO:0000256" key="3">
    <source>
        <dbReference type="SAM" id="MobiDB-lite"/>
    </source>
</evidence>
<dbReference type="SUPFAM" id="SSF49899">
    <property type="entry name" value="Concanavalin A-like lectins/glucanases"/>
    <property type="match status" value="1"/>
</dbReference>
<dbReference type="InterPro" id="IPR003877">
    <property type="entry name" value="SPRY_dom"/>
</dbReference>
<sequence length="184" mass="20138">MTTESVAEVVVTPSSYMSVHAIADKTTRRPNNNANTGTSDANTGTAHPPGRTSGSPVPPPKSNAHVRLGWSQSYALHQGPVGYDHFSYSYRDKSGSKFHRSLGQPYGEAYETGDVIGCLIHMPDYTLSEDLFNSALTIVNPGKQHDIDPLNTEMLIVDFKGIPYYQITDELDRSLKALEPVEGR</sequence>
<name>A0A0L0G0V3_9EUKA</name>
<feature type="compositionally biased region" description="Polar residues" evidence="3">
    <location>
        <begin position="29"/>
        <end position="45"/>
    </location>
</feature>
<dbReference type="GO" id="GO:0048188">
    <property type="term" value="C:Set1C/COMPASS complex"/>
    <property type="evidence" value="ECO:0007669"/>
    <property type="project" value="InterPro"/>
</dbReference>
<comment type="subcellular location">
    <subcellularLocation>
        <location evidence="1">Nucleus</location>
    </subcellularLocation>
</comment>
<keyword evidence="6" id="KW-1185">Reference proteome</keyword>
<dbReference type="InterPro" id="IPR043136">
    <property type="entry name" value="B30.2/SPRY_sf"/>
</dbReference>
<dbReference type="InterPro" id="IPR037353">
    <property type="entry name" value="ASH2"/>
</dbReference>
<dbReference type="AlphaFoldDB" id="A0A0L0G0V3"/>
<dbReference type="EMBL" id="KQ241902">
    <property type="protein sequence ID" value="KNC82695.1"/>
    <property type="molecule type" value="Genomic_DNA"/>
</dbReference>